<accession>A0AAE3NS74</accession>
<dbReference type="SUPFAM" id="SSF46785">
    <property type="entry name" value="Winged helix' DNA-binding domain"/>
    <property type="match status" value="1"/>
</dbReference>
<protein>
    <submittedName>
        <fullName evidence="2">MarR family transcriptional regulator</fullName>
    </submittedName>
</protein>
<dbReference type="InterPro" id="IPR036388">
    <property type="entry name" value="WH-like_DNA-bd_sf"/>
</dbReference>
<dbReference type="InterPro" id="IPR000835">
    <property type="entry name" value="HTH_MarR-typ"/>
</dbReference>
<reference evidence="2" key="1">
    <citation type="submission" date="2023-03" db="EMBL/GenBank/DDBJ databases">
        <title>Multiphase analysis and comparison of six strains from genera Psychromarinibacter, Lutimaribacter, and Maritimibacter, including a novel species: Psychromarinibacter sediminicola sp. nov.</title>
        <authorList>
            <person name="Wang Y.-H."/>
            <person name="Ye M.-Q."/>
            <person name="Du Z.-J."/>
        </authorList>
    </citation>
    <scope>NUCLEOTIDE SEQUENCE</scope>
    <source>
        <strain evidence="2">C21-152</strain>
    </source>
</reference>
<dbReference type="PANTHER" id="PTHR33164">
    <property type="entry name" value="TRANSCRIPTIONAL REGULATOR, MARR FAMILY"/>
    <property type="match status" value="1"/>
</dbReference>
<dbReference type="PANTHER" id="PTHR33164:SF99">
    <property type="entry name" value="MARR FAMILY REGULATORY PROTEIN"/>
    <property type="match status" value="1"/>
</dbReference>
<proteinExistence type="predicted"/>
<dbReference type="InterPro" id="IPR039422">
    <property type="entry name" value="MarR/SlyA-like"/>
</dbReference>
<gene>
    <name evidence="2" type="ORF">P1J78_12235</name>
</gene>
<sequence>MSKAKQLHGFLWLTRPLMQRVEDMVRRGLEGTGLTVRMRAVLEILDARGALSVPDIARALEVKRQYVQLMVNDVIEAGLAEKRDNPRHRASPLIALTEAGAALISEVLAAERTRAGDLADDFTEEELETALRVAERLTGALSDGDRT</sequence>
<dbReference type="GO" id="GO:0003700">
    <property type="term" value="F:DNA-binding transcription factor activity"/>
    <property type="evidence" value="ECO:0007669"/>
    <property type="project" value="InterPro"/>
</dbReference>
<dbReference type="AlphaFoldDB" id="A0AAE3NS74"/>
<dbReference type="PROSITE" id="PS50995">
    <property type="entry name" value="HTH_MARR_2"/>
    <property type="match status" value="1"/>
</dbReference>
<dbReference type="RefSeq" id="WP_275567644.1">
    <property type="nucleotide sequence ID" value="NZ_JARGYC010000029.1"/>
</dbReference>
<evidence type="ECO:0000313" key="3">
    <source>
        <dbReference type="Proteomes" id="UP001220964"/>
    </source>
</evidence>
<dbReference type="InterPro" id="IPR036390">
    <property type="entry name" value="WH_DNA-bd_sf"/>
</dbReference>
<evidence type="ECO:0000259" key="1">
    <source>
        <dbReference type="PROSITE" id="PS50995"/>
    </source>
</evidence>
<dbReference type="Gene3D" id="1.10.10.10">
    <property type="entry name" value="Winged helix-like DNA-binding domain superfamily/Winged helix DNA-binding domain"/>
    <property type="match status" value="1"/>
</dbReference>
<evidence type="ECO:0000313" key="2">
    <source>
        <dbReference type="EMBL" id="MDF0601504.1"/>
    </source>
</evidence>
<dbReference type="GO" id="GO:0006950">
    <property type="term" value="P:response to stress"/>
    <property type="evidence" value="ECO:0007669"/>
    <property type="project" value="TreeGrafter"/>
</dbReference>
<feature type="domain" description="HTH marR-type" evidence="1">
    <location>
        <begin position="1"/>
        <end position="139"/>
    </location>
</feature>
<dbReference type="Pfam" id="PF12802">
    <property type="entry name" value="MarR_2"/>
    <property type="match status" value="1"/>
</dbReference>
<dbReference type="EMBL" id="JARGYC010000029">
    <property type="protein sequence ID" value="MDF0601504.1"/>
    <property type="molecule type" value="Genomic_DNA"/>
</dbReference>
<dbReference type="SMART" id="SM00347">
    <property type="entry name" value="HTH_MARR"/>
    <property type="match status" value="1"/>
</dbReference>
<keyword evidence="3" id="KW-1185">Reference proteome</keyword>
<name>A0AAE3NS74_9RHOB</name>
<organism evidence="2 3">
    <name type="scientific">Psychromarinibacter sediminicola</name>
    <dbReference type="NCBI Taxonomy" id="3033385"/>
    <lineage>
        <taxon>Bacteria</taxon>
        <taxon>Pseudomonadati</taxon>
        <taxon>Pseudomonadota</taxon>
        <taxon>Alphaproteobacteria</taxon>
        <taxon>Rhodobacterales</taxon>
        <taxon>Paracoccaceae</taxon>
        <taxon>Psychromarinibacter</taxon>
    </lineage>
</organism>
<dbReference type="Proteomes" id="UP001220964">
    <property type="component" value="Unassembled WGS sequence"/>
</dbReference>
<comment type="caution">
    <text evidence="2">The sequence shown here is derived from an EMBL/GenBank/DDBJ whole genome shotgun (WGS) entry which is preliminary data.</text>
</comment>